<dbReference type="Pfam" id="PF13374">
    <property type="entry name" value="TPR_10"/>
    <property type="match status" value="3"/>
</dbReference>
<comment type="subcellular location">
    <subcellularLocation>
        <location evidence="1">Cytoplasm</location>
        <location evidence="1">Cytoskeleton</location>
    </subcellularLocation>
</comment>
<evidence type="ECO:0000256" key="3">
    <source>
        <dbReference type="ARBA" id="ARBA00022490"/>
    </source>
</evidence>
<dbReference type="GO" id="GO:0005737">
    <property type="term" value="C:cytoplasm"/>
    <property type="evidence" value="ECO:0007669"/>
    <property type="project" value="TreeGrafter"/>
</dbReference>
<reference evidence="11" key="2">
    <citation type="submission" date="2023-05" db="EMBL/GenBank/DDBJ databases">
        <authorList>
            <consortium name="Lawrence Berkeley National Laboratory"/>
            <person name="Steindorff A."/>
            <person name="Hensen N."/>
            <person name="Bonometti L."/>
            <person name="Westerberg I."/>
            <person name="Brannstrom I.O."/>
            <person name="Guillou S."/>
            <person name="Cros-Aarteil S."/>
            <person name="Calhoun S."/>
            <person name="Haridas S."/>
            <person name="Kuo A."/>
            <person name="Mondo S."/>
            <person name="Pangilinan J."/>
            <person name="Riley R."/>
            <person name="Labutti K."/>
            <person name="Andreopoulos B."/>
            <person name="Lipzen A."/>
            <person name="Chen C."/>
            <person name="Yanf M."/>
            <person name="Daum C."/>
            <person name="Ng V."/>
            <person name="Clum A."/>
            <person name="Ohm R."/>
            <person name="Martin F."/>
            <person name="Silar P."/>
            <person name="Natvig D."/>
            <person name="Lalanne C."/>
            <person name="Gautier V."/>
            <person name="Ament-Velasquez S.L."/>
            <person name="Kruys A."/>
            <person name="Hutchinson M.I."/>
            <person name="Powell A.J."/>
            <person name="Barry K."/>
            <person name="Miller A.N."/>
            <person name="Grigoriev I.V."/>
            <person name="Debuchy R."/>
            <person name="Gladieux P."/>
            <person name="Thoren M.H."/>
            <person name="Johannesson H."/>
        </authorList>
    </citation>
    <scope>NUCLEOTIDE SEQUENCE</scope>
    <source>
        <strain evidence="11">CBS 990.96</strain>
    </source>
</reference>
<evidence type="ECO:0000256" key="4">
    <source>
        <dbReference type="ARBA" id="ARBA00022701"/>
    </source>
</evidence>
<keyword evidence="5" id="KW-0677">Repeat</keyword>
<evidence type="ECO:0000256" key="10">
    <source>
        <dbReference type="SAM" id="MobiDB-lite"/>
    </source>
</evidence>
<evidence type="ECO:0000256" key="9">
    <source>
        <dbReference type="ARBA" id="ARBA00023212"/>
    </source>
</evidence>
<feature type="non-terminal residue" evidence="11">
    <location>
        <position position="103"/>
    </location>
</feature>
<evidence type="ECO:0000256" key="1">
    <source>
        <dbReference type="ARBA" id="ARBA00004245"/>
    </source>
</evidence>
<accession>A0AAN6YMH4</accession>
<dbReference type="GO" id="GO:0007018">
    <property type="term" value="P:microtubule-based movement"/>
    <property type="evidence" value="ECO:0007669"/>
    <property type="project" value="TreeGrafter"/>
</dbReference>
<dbReference type="PANTHER" id="PTHR45783">
    <property type="entry name" value="KINESIN LIGHT CHAIN"/>
    <property type="match status" value="1"/>
</dbReference>
<organism evidence="11 12">
    <name type="scientific">Podospora fimiseda</name>
    <dbReference type="NCBI Taxonomy" id="252190"/>
    <lineage>
        <taxon>Eukaryota</taxon>
        <taxon>Fungi</taxon>
        <taxon>Dikarya</taxon>
        <taxon>Ascomycota</taxon>
        <taxon>Pezizomycotina</taxon>
        <taxon>Sordariomycetes</taxon>
        <taxon>Sordariomycetidae</taxon>
        <taxon>Sordariales</taxon>
        <taxon>Podosporaceae</taxon>
        <taxon>Podospora</taxon>
    </lineage>
</organism>
<evidence type="ECO:0000313" key="12">
    <source>
        <dbReference type="Proteomes" id="UP001301958"/>
    </source>
</evidence>
<reference evidence="11" key="1">
    <citation type="journal article" date="2023" name="Mol. Phylogenet. Evol.">
        <title>Genome-scale phylogeny and comparative genomics of the fungal order Sordariales.</title>
        <authorList>
            <person name="Hensen N."/>
            <person name="Bonometti L."/>
            <person name="Westerberg I."/>
            <person name="Brannstrom I.O."/>
            <person name="Guillou S."/>
            <person name="Cros-Aarteil S."/>
            <person name="Calhoun S."/>
            <person name="Haridas S."/>
            <person name="Kuo A."/>
            <person name="Mondo S."/>
            <person name="Pangilinan J."/>
            <person name="Riley R."/>
            <person name="LaButti K."/>
            <person name="Andreopoulos B."/>
            <person name="Lipzen A."/>
            <person name="Chen C."/>
            <person name="Yan M."/>
            <person name="Daum C."/>
            <person name="Ng V."/>
            <person name="Clum A."/>
            <person name="Steindorff A."/>
            <person name="Ohm R.A."/>
            <person name="Martin F."/>
            <person name="Silar P."/>
            <person name="Natvig D.O."/>
            <person name="Lalanne C."/>
            <person name="Gautier V."/>
            <person name="Ament-Velasquez S.L."/>
            <person name="Kruys A."/>
            <person name="Hutchinson M.I."/>
            <person name="Powell A.J."/>
            <person name="Barry K."/>
            <person name="Miller A.N."/>
            <person name="Grigoriev I.V."/>
            <person name="Debuchy R."/>
            <person name="Gladieux P."/>
            <person name="Hiltunen Thoren M."/>
            <person name="Johannesson H."/>
        </authorList>
    </citation>
    <scope>NUCLEOTIDE SEQUENCE</scope>
    <source>
        <strain evidence="11">CBS 990.96</strain>
    </source>
</reference>
<evidence type="ECO:0000256" key="2">
    <source>
        <dbReference type="ARBA" id="ARBA00009622"/>
    </source>
</evidence>
<dbReference type="GO" id="GO:0019894">
    <property type="term" value="F:kinesin binding"/>
    <property type="evidence" value="ECO:0007669"/>
    <property type="project" value="TreeGrafter"/>
</dbReference>
<keyword evidence="12" id="KW-1185">Reference proteome</keyword>
<comment type="caution">
    <text evidence="11">The sequence shown here is derived from an EMBL/GenBank/DDBJ whole genome shotgun (WGS) entry which is preliminary data.</text>
</comment>
<evidence type="ECO:0000313" key="11">
    <source>
        <dbReference type="EMBL" id="KAK4220475.1"/>
    </source>
</evidence>
<dbReference type="InterPro" id="IPR002151">
    <property type="entry name" value="Kinesin_light"/>
</dbReference>
<feature type="region of interest" description="Disordered" evidence="10">
    <location>
        <begin position="81"/>
        <end position="103"/>
    </location>
</feature>
<dbReference type="SUPFAM" id="SSF48452">
    <property type="entry name" value="TPR-like"/>
    <property type="match status" value="1"/>
</dbReference>
<keyword evidence="7" id="KW-0175">Coiled coil</keyword>
<proteinExistence type="inferred from homology"/>
<dbReference type="Gene3D" id="1.25.40.10">
    <property type="entry name" value="Tetratricopeptide repeat domain"/>
    <property type="match status" value="1"/>
</dbReference>
<dbReference type="SMART" id="SM00028">
    <property type="entry name" value="TPR"/>
    <property type="match status" value="1"/>
</dbReference>
<feature type="compositionally biased region" description="Basic and acidic residues" evidence="10">
    <location>
        <begin position="81"/>
        <end position="94"/>
    </location>
</feature>
<dbReference type="PANTHER" id="PTHR45783:SF3">
    <property type="entry name" value="KINESIN LIGHT CHAIN"/>
    <property type="match status" value="1"/>
</dbReference>
<dbReference type="InterPro" id="IPR019734">
    <property type="entry name" value="TPR_rpt"/>
</dbReference>
<dbReference type="AlphaFoldDB" id="A0AAN6YMH4"/>
<dbReference type="EMBL" id="MU865771">
    <property type="protein sequence ID" value="KAK4220475.1"/>
    <property type="molecule type" value="Genomic_DNA"/>
</dbReference>
<keyword evidence="9" id="KW-0206">Cytoskeleton</keyword>
<dbReference type="InterPro" id="IPR011990">
    <property type="entry name" value="TPR-like_helical_dom_sf"/>
</dbReference>
<dbReference type="GO" id="GO:0005874">
    <property type="term" value="C:microtubule"/>
    <property type="evidence" value="ECO:0007669"/>
    <property type="project" value="UniProtKB-KW"/>
</dbReference>
<dbReference type="PRINTS" id="PR00381">
    <property type="entry name" value="KINESINLIGHT"/>
</dbReference>
<dbReference type="GO" id="GO:0005871">
    <property type="term" value="C:kinesin complex"/>
    <property type="evidence" value="ECO:0007669"/>
    <property type="project" value="InterPro"/>
</dbReference>
<keyword evidence="8" id="KW-0505">Motor protein</keyword>
<sequence length="103" mass="11922">MHRQVLQLYEKVLGKEHPHTLTSMNNLALVLDKLGKYEEAEKMHRQVLQLREKVLGKEHPHTLASMNNLALVLKKLGKYEEADVSTQRDRDDTSSRPPKRSHS</sequence>
<evidence type="ECO:0000256" key="7">
    <source>
        <dbReference type="ARBA" id="ARBA00023054"/>
    </source>
</evidence>
<keyword evidence="4" id="KW-0493">Microtubule</keyword>
<keyword evidence="6" id="KW-0802">TPR repeat</keyword>
<gene>
    <name evidence="11" type="ORF">QBC38DRAFT_494238</name>
</gene>
<evidence type="ECO:0000256" key="8">
    <source>
        <dbReference type="ARBA" id="ARBA00023175"/>
    </source>
</evidence>
<protein>
    <submittedName>
        <fullName evidence="11">Kinesin light chain 1</fullName>
    </submittedName>
</protein>
<name>A0AAN6YMH4_9PEZI</name>
<comment type="similarity">
    <text evidence="2">Belongs to the kinesin light chain family.</text>
</comment>
<keyword evidence="3" id="KW-0963">Cytoplasm</keyword>
<evidence type="ECO:0000256" key="6">
    <source>
        <dbReference type="ARBA" id="ARBA00022803"/>
    </source>
</evidence>
<dbReference type="Proteomes" id="UP001301958">
    <property type="component" value="Unassembled WGS sequence"/>
</dbReference>
<evidence type="ECO:0000256" key="5">
    <source>
        <dbReference type="ARBA" id="ARBA00022737"/>
    </source>
</evidence>